<dbReference type="Pfam" id="PF04555">
    <property type="entry name" value="XhoI"/>
    <property type="match status" value="1"/>
</dbReference>
<dbReference type="InterPro" id="IPR007636">
    <property type="entry name" value="Restrct_endonuc_II_XhoI"/>
</dbReference>
<organism evidence="1 2">
    <name type="scientific">Sutterella megalosphaeroides</name>
    <dbReference type="NCBI Taxonomy" id="2494234"/>
    <lineage>
        <taxon>Bacteria</taxon>
        <taxon>Pseudomonadati</taxon>
        <taxon>Pseudomonadota</taxon>
        <taxon>Betaproteobacteria</taxon>
        <taxon>Burkholderiales</taxon>
        <taxon>Sutterellaceae</taxon>
        <taxon>Sutterella</taxon>
    </lineage>
</organism>
<dbReference type="EMBL" id="AP018786">
    <property type="protein sequence ID" value="BBF23450.1"/>
    <property type="molecule type" value="Genomic_DNA"/>
</dbReference>
<accession>A0A2Z6IC12</accession>
<evidence type="ECO:0000313" key="1">
    <source>
        <dbReference type="EMBL" id="BBF23450.1"/>
    </source>
</evidence>
<dbReference type="Proteomes" id="UP000271003">
    <property type="component" value="Chromosome"/>
</dbReference>
<gene>
    <name evidence="1" type="ORF">SUTMEG_13410</name>
</gene>
<evidence type="ECO:0000313" key="2">
    <source>
        <dbReference type="Proteomes" id="UP000271003"/>
    </source>
</evidence>
<dbReference type="GO" id="GO:0003677">
    <property type="term" value="F:DNA binding"/>
    <property type="evidence" value="ECO:0007669"/>
    <property type="project" value="InterPro"/>
</dbReference>
<dbReference type="KEGG" id="sutt:SUTMEG_13410"/>
<dbReference type="GO" id="GO:0009036">
    <property type="term" value="F:type II site-specific deoxyribonuclease activity"/>
    <property type="evidence" value="ECO:0007669"/>
    <property type="project" value="InterPro"/>
</dbReference>
<keyword evidence="2" id="KW-1185">Reference proteome</keyword>
<dbReference type="GO" id="GO:0009307">
    <property type="term" value="P:DNA restriction-modification system"/>
    <property type="evidence" value="ECO:0007669"/>
    <property type="project" value="InterPro"/>
</dbReference>
<dbReference type="AlphaFoldDB" id="A0A2Z6IC12"/>
<name>A0A2Z6IC12_9BURK</name>
<protein>
    <submittedName>
        <fullName evidence="1">Uncharacterized protein</fullName>
    </submittedName>
</protein>
<reference evidence="1 2" key="1">
    <citation type="journal article" date="2018" name="Int. J. Syst. Evol. Microbiol.">
        <title>Mesosutterella multiformis gen. nov., sp. nov., a member of the family Sutterellaceae and Sutterella megalosphaeroides sp. nov., isolated from human faeces.</title>
        <authorList>
            <person name="Sakamoto M."/>
            <person name="Ikeyama N."/>
            <person name="Kunihiro T."/>
            <person name="Iino T."/>
            <person name="Yuki M."/>
            <person name="Ohkuma M."/>
        </authorList>
    </citation>
    <scope>NUCLEOTIDE SEQUENCE [LARGE SCALE GENOMIC DNA]</scope>
    <source>
        <strain evidence="1 2">6FBBBH3</strain>
    </source>
</reference>
<proteinExistence type="predicted"/>
<sequence>MLAFDCGELVAAIELKSIGSSFGNNANNRAEESIGSAVDILEAFKSELFGSCKIPPVMGYVMIVRDCPESRNRGKTVYSPHFPIDPMFENASFLERFRLLCERLRKASLYNAVWFVVADPVSGSVVEPDEAMTYEVFRENLVSGLRIHRAARKGGWASPL</sequence>
<dbReference type="REBASE" id="258066">
    <property type="entry name" value="SspBBH3ORF13430P"/>
</dbReference>